<name>A0AAU9KC87_9CILI</name>
<protein>
    <recommendedName>
        <fullName evidence="7">Major facilitator superfamily (MFS) profile domain-containing protein</fullName>
    </recommendedName>
</protein>
<comment type="caution">
    <text evidence="8">The sequence shown here is derived from an EMBL/GenBank/DDBJ whole genome shotgun (WGS) entry which is preliminary data.</text>
</comment>
<feature type="transmembrane region" description="Helical" evidence="6">
    <location>
        <begin position="90"/>
        <end position="108"/>
    </location>
</feature>
<keyword evidence="3 6" id="KW-0812">Transmembrane</keyword>
<proteinExistence type="predicted"/>
<evidence type="ECO:0000259" key="7">
    <source>
        <dbReference type="PROSITE" id="PS50850"/>
    </source>
</evidence>
<sequence>MKRVSVVERALEDIGWGSYQNTLFFNCCCGWLVATMWNTTVANVMAELSDITVYEHTILGISTSFGSAVGSIFFSALSDRYGRAYIFKKIIIVTTISALLLICSMNYVMVLIAVFFIGLGTGGDIICAPTMIIESVPPSKKGRIALMNMGYCLGPLLTQLVSILLTLYWDESIMERWRIMAIIIFIITLIVLVIRQFILESPIFLYGNRNTEFVSVMVGIAKENKRFSFAIRAPLLVSENDEEQYKVVPHLPFGNIFKSPYTRATIFLTISISLFNFCYNGILLFLPKFLQVDDMGERYMVLGIQQVSGICGLVVAMYMVDSKLGRRWTLALGFIVSGILLLIFMLSTNFQFVVLLGAAYYFAMLIGIAGKNLIGPESYGPQVRGAGLGFVYTVARVAAVISPAIAGYLMDISNNNHLLPLSVYAVAMILCGIAGAFLKDTKPILNKTT</sequence>
<dbReference type="AlphaFoldDB" id="A0AAU9KC87"/>
<dbReference type="PROSITE" id="PS50850">
    <property type="entry name" value="MFS"/>
    <property type="match status" value="1"/>
</dbReference>
<feature type="transmembrane region" description="Helical" evidence="6">
    <location>
        <begin position="145"/>
        <end position="167"/>
    </location>
</feature>
<keyword evidence="2" id="KW-0813">Transport</keyword>
<dbReference type="SUPFAM" id="SSF103473">
    <property type="entry name" value="MFS general substrate transporter"/>
    <property type="match status" value="1"/>
</dbReference>
<feature type="transmembrane region" description="Helical" evidence="6">
    <location>
        <begin position="421"/>
        <end position="438"/>
    </location>
</feature>
<dbReference type="InterPro" id="IPR036259">
    <property type="entry name" value="MFS_trans_sf"/>
</dbReference>
<feature type="domain" description="Major facilitator superfamily (MFS) profile" evidence="7">
    <location>
        <begin position="1"/>
        <end position="443"/>
    </location>
</feature>
<feature type="transmembrane region" description="Helical" evidence="6">
    <location>
        <begin position="114"/>
        <end position="133"/>
    </location>
</feature>
<feature type="transmembrane region" description="Helical" evidence="6">
    <location>
        <begin position="58"/>
        <end position="78"/>
    </location>
</feature>
<dbReference type="PANTHER" id="PTHR23511:SF5">
    <property type="entry name" value="MAJOR FACILITATOR-TYPE TRANSPORTER HXNZ-RELATED"/>
    <property type="match status" value="1"/>
</dbReference>
<evidence type="ECO:0000313" key="9">
    <source>
        <dbReference type="Proteomes" id="UP001162131"/>
    </source>
</evidence>
<keyword evidence="9" id="KW-1185">Reference proteome</keyword>
<feature type="transmembrane region" description="Helical" evidence="6">
    <location>
        <begin position="21"/>
        <end position="38"/>
    </location>
</feature>
<dbReference type="Proteomes" id="UP001162131">
    <property type="component" value="Unassembled WGS sequence"/>
</dbReference>
<comment type="subcellular location">
    <subcellularLocation>
        <location evidence="1">Membrane</location>
        <topology evidence="1">Multi-pass membrane protein</topology>
    </subcellularLocation>
</comment>
<feature type="transmembrane region" description="Helical" evidence="6">
    <location>
        <begin position="352"/>
        <end position="374"/>
    </location>
</feature>
<evidence type="ECO:0000256" key="3">
    <source>
        <dbReference type="ARBA" id="ARBA00022692"/>
    </source>
</evidence>
<feature type="transmembrane region" description="Helical" evidence="6">
    <location>
        <begin position="299"/>
        <end position="320"/>
    </location>
</feature>
<dbReference type="Gene3D" id="1.20.1250.20">
    <property type="entry name" value="MFS general substrate transporter like domains"/>
    <property type="match status" value="1"/>
</dbReference>
<feature type="transmembrane region" description="Helical" evidence="6">
    <location>
        <begin position="386"/>
        <end position="409"/>
    </location>
</feature>
<feature type="transmembrane region" description="Helical" evidence="6">
    <location>
        <begin position="179"/>
        <end position="199"/>
    </location>
</feature>
<evidence type="ECO:0000256" key="6">
    <source>
        <dbReference type="SAM" id="Phobius"/>
    </source>
</evidence>
<evidence type="ECO:0000256" key="2">
    <source>
        <dbReference type="ARBA" id="ARBA00022448"/>
    </source>
</evidence>
<evidence type="ECO:0000256" key="4">
    <source>
        <dbReference type="ARBA" id="ARBA00022989"/>
    </source>
</evidence>
<dbReference type="InterPro" id="IPR005828">
    <property type="entry name" value="MFS_sugar_transport-like"/>
</dbReference>
<feature type="transmembrane region" description="Helical" evidence="6">
    <location>
        <begin position="327"/>
        <end position="346"/>
    </location>
</feature>
<dbReference type="EMBL" id="CAJZBQ010000052">
    <property type="protein sequence ID" value="CAG9330802.1"/>
    <property type="molecule type" value="Genomic_DNA"/>
</dbReference>
<feature type="transmembrane region" description="Helical" evidence="6">
    <location>
        <begin position="266"/>
        <end position="287"/>
    </location>
</feature>
<accession>A0AAU9KC87</accession>
<organism evidence="8 9">
    <name type="scientific">Blepharisma stoltei</name>
    <dbReference type="NCBI Taxonomy" id="1481888"/>
    <lineage>
        <taxon>Eukaryota</taxon>
        <taxon>Sar</taxon>
        <taxon>Alveolata</taxon>
        <taxon>Ciliophora</taxon>
        <taxon>Postciliodesmatophora</taxon>
        <taxon>Heterotrichea</taxon>
        <taxon>Heterotrichida</taxon>
        <taxon>Blepharismidae</taxon>
        <taxon>Blepharisma</taxon>
    </lineage>
</organism>
<evidence type="ECO:0000313" key="8">
    <source>
        <dbReference type="EMBL" id="CAG9330802.1"/>
    </source>
</evidence>
<evidence type="ECO:0000256" key="1">
    <source>
        <dbReference type="ARBA" id="ARBA00004141"/>
    </source>
</evidence>
<reference evidence="8" key="1">
    <citation type="submission" date="2021-09" db="EMBL/GenBank/DDBJ databases">
        <authorList>
            <consortium name="AG Swart"/>
            <person name="Singh M."/>
            <person name="Singh A."/>
            <person name="Seah K."/>
            <person name="Emmerich C."/>
        </authorList>
    </citation>
    <scope>NUCLEOTIDE SEQUENCE</scope>
    <source>
        <strain evidence="8">ATCC30299</strain>
    </source>
</reference>
<dbReference type="GO" id="GO:0016020">
    <property type="term" value="C:membrane"/>
    <property type="evidence" value="ECO:0007669"/>
    <property type="project" value="UniProtKB-SubCell"/>
</dbReference>
<gene>
    <name evidence="8" type="ORF">BSTOLATCC_MIC52216</name>
</gene>
<dbReference type="InterPro" id="IPR020846">
    <property type="entry name" value="MFS_dom"/>
</dbReference>
<evidence type="ECO:0000256" key="5">
    <source>
        <dbReference type="ARBA" id="ARBA00023136"/>
    </source>
</evidence>
<dbReference type="GO" id="GO:0022857">
    <property type="term" value="F:transmembrane transporter activity"/>
    <property type="evidence" value="ECO:0007669"/>
    <property type="project" value="InterPro"/>
</dbReference>
<keyword evidence="4 6" id="KW-1133">Transmembrane helix</keyword>
<keyword evidence="5 6" id="KW-0472">Membrane</keyword>
<dbReference type="Pfam" id="PF00083">
    <property type="entry name" value="Sugar_tr"/>
    <property type="match status" value="1"/>
</dbReference>
<dbReference type="PANTHER" id="PTHR23511">
    <property type="entry name" value="SYNAPTIC VESICLE GLYCOPROTEIN 2"/>
    <property type="match status" value="1"/>
</dbReference>